<reference evidence="1" key="1">
    <citation type="submission" date="2020-05" db="EMBL/GenBank/DDBJ databases">
        <title>Large-scale comparative analyses of tick genomes elucidate their genetic diversity and vector capacities.</title>
        <authorList>
            <person name="Jia N."/>
            <person name="Wang J."/>
            <person name="Shi W."/>
            <person name="Du L."/>
            <person name="Sun Y."/>
            <person name="Zhan W."/>
            <person name="Jiang J."/>
            <person name="Wang Q."/>
            <person name="Zhang B."/>
            <person name="Ji P."/>
            <person name="Sakyi L.B."/>
            <person name="Cui X."/>
            <person name="Yuan T."/>
            <person name="Jiang B."/>
            <person name="Yang W."/>
            <person name="Lam T.T.-Y."/>
            <person name="Chang Q."/>
            <person name="Ding S."/>
            <person name="Wang X."/>
            <person name="Zhu J."/>
            <person name="Ruan X."/>
            <person name="Zhao L."/>
            <person name="Wei J."/>
            <person name="Que T."/>
            <person name="Du C."/>
            <person name="Cheng J."/>
            <person name="Dai P."/>
            <person name="Han X."/>
            <person name="Huang E."/>
            <person name="Gao Y."/>
            <person name="Liu J."/>
            <person name="Shao H."/>
            <person name="Ye R."/>
            <person name="Li L."/>
            <person name="Wei W."/>
            <person name="Wang X."/>
            <person name="Wang C."/>
            <person name="Yang T."/>
            <person name="Huo Q."/>
            <person name="Li W."/>
            <person name="Guo W."/>
            <person name="Chen H."/>
            <person name="Zhou L."/>
            <person name="Ni X."/>
            <person name="Tian J."/>
            <person name="Zhou Y."/>
            <person name="Sheng Y."/>
            <person name="Liu T."/>
            <person name="Pan Y."/>
            <person name="Xia L."/>
            <person name="Li J."/>
            <person name="Zhao F."/>
            <person name="Cao W."/>
        </authorList>
    </citation>
    <scope>NUCLEOTIDE SEQUENCE</scope>
    <source>
        <strain evidence="1">Hyas-2018</strain>
    </source>
</reference>
<gene>
    <name evidence="1" type="ORF">HPB50_013058</name>
</gene>
<sequence>MPREAQDKGTICPSFEQNIIVVSTPTETHSNKYKKIASIKIGYQTFETNACEAAPDCTSKK</sequence>
<proteinExistence type="predicted"/>
<evidence type="ECO:0000313" key="2">
    <source>
        <dbReference type="Proteomes" id="UP000821845"/>
    </source>
</evidence>
<comment type="caution">
    <text evidence="1">The sequence shown here is derived from an EMBL/GenBank/DDBJ whole genome shotgun (WGS) entry which is preliminary data.</text>
</comment>
<organism evidence="1 2">
    <name type="scientific">Hyalomma asiaticum</name>
    <name type="common">Tick</name>
    <dbReference type="NCBI Taxonomy" id="266040"/>
    <lineage>
        <taxon>Eukaryota</taxon>
        <taxon>Metazoa</taxon>
        <taxon>Ecdysozoa</taxon>
        <taxon>Arthropoda</taxon>
        <taxon>Chelicerata</taxon>
        <taxon>Arachnida</taxon>
        <taxon>Acari</taxon>
        <taxon>Parasitiformes</taxon>
        <taxon>Ixodida</taxon>
        <taxon>Ixodoidea</taxon>
        <taxon>Ixodidae</taxon>
        <taxon>Hyalomminae</taxon>
        <taxon>Hyalomma</taxon>
    </lineage>
</organism>
<dbReference type="EMBL" id="CM023483">
    <property type="protein sequence ID" value="KAH6936069.1"/>
    <property type="molecule type" value="Genomic_DNA"/>
</dbReference>
<keyword evidence="2" id="KW-1185">Reference proteome</keyword>
<evidence type="ECO:0000313" key="1">
    <source>
        <dbReference type="EMBL" id="KAH6936069.1"/>
    </source>
</evidence>
<dbReference type="Proteomes" id="UP000821845">
    <property type="component" value="Chromosome 3"/>
</dbReference>
<name>A0ACB7STS3_HYAAI</name>
<accession>A0ACB7STS3</accession>
<protein>
    <submittedName>
        <fullName evidence="1">Uncharacterized protein</fullName>
    </submittedName>
</protein>